<dbReference type="PANTHER" id="PTHR47691:SF3">
    <property type="entry name" value="HTH-TYPE TRANSCRIPTIONAL REGULATOR RV0890C-RELATED"/>
    <property type="match status" value="1"/>
</dbReference>
<dbReference type="Gene3D" id="3.40.50.300">
    <property type="entry name" value="P-loop containing nucleotide triphosphate hydrolases"/>
    <property type="match status" value="1"/>
</dbReference>
<accession>A0ABN3IZM5</accession>
<dbReference type="Pfam" id="PF13401">
    <property type="entry name" value="AAA_22"/>
    <property type="match status" value="1"/>
</dbReference>
<dbReference type="InterPro" id="IPR058852">
    <property type="entry name" value="HTH_77"/>
</dbReference>
<dbReference type="InterPro" id="IPR011990">
    <property type="entry name" value="TPR-like_helical_dom_sf"/>
</dbReference>
<dbReference type="SMART" id="SM01043">
    <property type="entry name" value="BTAD"/>
    <property type="match status" value="1"/>
</dbReference>
<keyword evidence="2 3" id="KW-0238">DNA-binding</keyword>
<dbReference type="Gene3D" id="1.10.10.10">
    <property type="entry name" value="Winged helix-like DNA-binding domain superfamily/Winged helix DNA-binding domain"/>
    <property type="match status" value="1"/>
</dbReference>
<dbReference type="PRINTS" id="PR00364">
    <property type="entry name" value="DISEASERSIST"/>
</dbReference>
<dbReference type="PANTHER" id="PTHR47691">
    <property type="entry name" value="REGULATOR-RELATED"/>
    <property type="match status" value="1"/>
</dbReference>
<dbReference type="Pfam" id="PF25872">
    <property type="entry name" value="HTH_77"/>
    <property type="match status" value="1"/>
</dbReference>
<gene>
    <name evidence="5" type="ORF">GCM10010191_29800</name>
</gene>
<sequence length="1018" mass="108284">MRFGVLGPVEVRLDGRVIVVGGPRVRALLAMLLLDAGNIVGTERLIDGLYGEDPPAGAANALQSQVSRLRRGLGGADLVEGHAAGYRLAVPREDVDVHRFERLVQKGDLREALRLWRGPALADVAAPFAAGQAARLEELRAGAVEDWADAEIAAGEGPVRELRELVAAHPLRERARGLLMRALHGAGRQAEALGVYEETRRLLADELGADPSAELAEIHLAILRGDPGPARPTGALPAQLTSFVGREDELKLVGGMLAEGRLVTLLGPGGAGKTRLALEAAAREEGEVCFVDLSQVGDAAEVPKAVLGALGVRESAMLPGGPQPEAMERLVTALDGRRVLIVLDNCEHVIEAAARLAHRLLTALPGLRVLATSREALGITGESLRPLPPLGLPPEGAGAVEAAGYPAVRLFADRAAAVRPGFAVVPGNAAAVVHICAALDGLPLAVELAAARLRALPVEEVARRLDDRFRLLSRGDRSAAPRHQTLRAVVEWSWDLLDDAERTLARRLTVFAGGATLEAAELVCAMDADVDELLAGLVEKSLLQTDGTRYRMLSTVRAFCTERLAEAGEQDRFTRAHAAYFLSLARSADTMLRGAEQLEWLARLAAEHANLHAALRASMHTDPVTALRLVAALSWYWWLRGRVEGGPLSIELLDVLGLEPPEGCDEEYIHCVTNALSAGASGPRAVAALDLATEKMASLQWQVEYPPTLVLWGLTAGPTRTDIDTHLLQTGRDAWSRALLSMSDGFLAQFRGDMDEADACSRRALEGFRAVGDRWGMANALDPLSQIAFHRGDRGRAMELLDEALELVGELGALEEQADLLCRRADILLHGREPDAARADLERAAELARRAGALDKVAAANHGLGELARQDGDLREARRLYDEALAGSHAERFIAAATRAAVFVGLGWIAHAEGDAAGAGAWMRRALGLTFDHPVFMYRAKAVVGLAGVARLEGDAERAALLLGATEAMRGASVAGDPDFVQVEAGVRAALGDAAYEAARARGVALTPERAMETALAS</sequence>
<name>A0ABN3IZM5_9ACTN</name>
<dbReference type="EMBL" id="BAAARW010000011">
    <property type="protein sequence ID" value="GAA2417287.1"/>
    <property type="molecule type" value="Genomic_DNA"/>
</dbReference>
<dbReference type="InterPro" id="IPR016032">
    <property type="entry name" value="Sig_transdc_resp-reg_C-effctor"/>
</dbReference>
<evidence type="ECO:0000259" key="4">
    <source>
        <dbReference type="PROSITE" id="PS51755"/>
    </source>
</evidence>
<evidence type="ECO:0000256" key="3">
    <source>
        <dbReference type="PROSITE-ProRule" id="PRU01091"/>
    </source>
</evidence>
<evidence type="ECO:0000313" key="6">
    <source>
        <dbReference type="Proteomes" id="UP001501231"/>
    </source>
</evidence>
<dbReference type="SUPFAM" id="SSF52540">
    <property type="entry name" value="P-loop containing nucleoside triphosphate hydrolases"/>
    <property type="match status" value="1"/>
</dbReference>
<feature type="domain" description="OmpR/PhoB-type" evidence="4">
    <location>
        <begin position="1"/>
        <end position="90"/>
    </location>
</feature>
<dbReference type="PROSITE" id="PS51755">
    <property type="entry name" value="OMPR_PHOB"/>
    <property type="match status" value="1"/>
</dbReference>
<dbReference type="Gene3D" id="1.25.40.10">
    <property type="entry name" value="Tetratricopeptide repeat domain"/>
    <property type="match status" value="2"/>
</dbReference>
<feature type="DNA-binding region" description="OmpR/PhoB-type" evidence="3">
    <location>
        <begin position="1"/>
        <end position="90"/>
    </location>
</feature>
<keyword evidence="6" id="KW-1185">Reference proteome</keyword>
<dbReference type="CDD" id="cd15831">
    <property type="entry name" value="BTAD"/>
    <property type="match status" value="1"/>
</dbReference>
<dbReference type="SUPFAM" id="SSF46894">
    <property type="entry name" value="C-terminal effector domain of the bipartite response regulators"/>
    <property type="match status" value="1"/>
</dbReference>
<dbReference type="InterPro" id="IPR036388">
    <property type="entry name" value="WH-like_DNA-bd_sf"/>
</dbReference>
<organism evidence="5 6">
    <name type="scientific">Actinomadura vinacea</name>
    <dbReference type="NCBI Taxonomy" id="115336"/>
    <lineage>
        <taxon>Bacteria</taxon>
        <taxon>Bacillati</taxon>
        <taxon>Actinomycetota</taxon>
        <taxon>Actinomycetes</taxon>
        <taxon>Streptosporangiales</taxon>
        <taxon>Thermomonosporaceae</taxon>
        <taxon>Actinomadura</taxon>
    </lineage>
</organism>
<dbReference type="RefSeq" id="WP_344589520.1">
    <property type="nucleotide sequence ID" value="NZ_BAAARW010000011.1"/>
</dbReference>
<dbReference type="InterPro" id="IPR049945">
    <property type="entry name" value="AAA_22"/>
</dbReference>
<dbReference type="Pfam" id="PF00486">
    <property type="entry name" value="Trans_reg_C"/>
    <property type="match status" value="1"/>
</dbReference>
<proteinExistence type="inferred from homology"/>
<evidence type="ECO:0000256" key="2">
    <source>
        <dbReference type="ARBA" id="ARBA00023125"/>
    </source>
</evidence>
<dbReference type="InterPro" id="IPR005158">
    <property type="entry name" value="BTAD"/>
</dbReference>
<evidence type="ECO:0000256" key="1">
    <source>
        <dbReference type="ARBA" id="ARBA00005820"/>
    </source>
</evidence>
<comment type="similarity">
    <text evidence="1">Belongs to the AfsR/DnrI/RedD regulatory family.</text>
</comment>
<reference evidence="5 6" key="1">
    <citation type="journal article" date="2019" name="Int. J. Syst. Evol. Microbiol.">
        <title>The Global Catalogue of Microorganisms (GCM) 10K type strain sequencing project: providing services to taxonomists for standard genome sequencing and annotation.</title>
        <authorList>
            <consortium name="The Broad Institute Genomics Platform"/>
            <consortium name="The Broad Institute Genome Sequencing Center for Infectious Disease"/>
            <person name="Wu L."/>
            <person name="Ma J."/>
        </authorList>
    </citation>
    <scope>NUCLEOTIDE SEQUENCE [LARGE SCALE GENOMIC DNA]</scope>
    <source>
        <strain evidence="5 6">JCM 3325</strain>
    </source>
</reference>
<dbReference type="Pfam" id="PF13424">
    <property type="entry name" value="TPR_12"/>
    <property type="match status" value="1"/>
</dbReference>
<dbReference type="SMART" id="SM00862">
    <property type="entry name" value="Trans_reg_C"/>
    <property type="match status" value="1"/>
</dbReference>
<dbReference type="InterPro" id="IPR027417">
    <property type="entry name" value="P-loop_NTPase"/>
</dbReference>
<dbReference type="SUPFAM" id="SSF48452">
    <property type="entry name" value="TPR-like"/>
    <property type="match status" value="3"/>
</dbReference>
<dbReference type="Proteomes" id="UP001501231">
    <property type="component" value="Unassembled WGS sequence"/>
</dbReference>
<protein>
    <submittedName>
        <fullName evidence="5">BTAD domain-containing putative transcriptional regulator</fullName>
    </submittedName>
</protein>
<evidence type="ECO:0000313" key="5">
    <source>
        <dbReference type="EMBL" id="GAA2417287.1"/>
    </source>
</evidence>
<dbReference type="Pfam" id="PF03704">
    <property type="entry name" value="BTAD"/>
    <property type="match status" value="1"/>
</dbReference>
<comment type="caution">
    <text evidence="5">The sequence shown here is derived from an EMBL/GenBank/DDBJ whole genome shotgun (WGS) entry which is preliminary data.</text>
</comment>
<dbReference type="InterPro" id="IPR001867">
    <property type="entry name" value="OmpR/PhoB-type_DNA-bd"/>
</dbReference>